<dbReference type="Proteomes" id="UP000886501">
    <property type="component" value="Unassembled WGS sequence"/>
</dbReference>
<sequence length="987" mass="109243">MSDVPQLLLASLNPSTRRQAEQNLATRSTQALFLPSLLRVVLDSSQDRSVRLAGSVYLKNTIKSRWEDDEAPIQEADKAALRVDLVPAMIALSTAADKPLRAQLAETISIIAHSDFPRRWPDLIDKLVGRLSNEDYQVNLSILETAHSIFRPWRAETRSDDLFSTINYVLARFAKPFLGLLSHTANILFTPSFQGDIGLVAQTQAILIDLFFDLTCQDLPPDIEDSHVQFFGPQGLFLALLSWNPPSLATDPDDTTPSLPSRIKTGILEIAELYTKLYPEVLQSSGSVELFVKAIWELLGGGKLPGVSDDHLVAQALRFLSTTIRIGHYKQHFSDKRMISVLVEGVVVPNIGLRDHDIEQFEDDPLEFIRLDLSIPSTSAGTIGGAGSEAVTRRQAAADVLKGLVAGGLEEETTEVVGSLIREALETYSSNPREHWRSKDVAVYLLGAIATRGSTVAQGVTSTNSRINVVEFFSNNVFQDLQALEGTVHPILQVDAIRFLNMFRNQLTKDQLLTVLPHLAQHLRSSNYVVCTYAAVAIERILFIRSGNIVLFKPEDIRPFSGELIDTVLAKLESAGSPEKVAENDFMMKCIMRIIFTARQSLATTAYDRTLQRLVGILGVTSKNPSNPNFDQYLFESLSGLMRFVAAANPATVPAFEGQLFGPFTFILQQDIDQYIPYVFQVLGQMLELHTSVPNEYRSILPFLLTPAGWQQKGSIPGLVKLLKAFLARDSAQLVETGQYTAILAVVQQRLIPSKINDGWGFELLQAVVQNIPPKNLRQYLPAVIISLLSRMQTSKTDRYVYHFVYFLTFVMGINVNGLSPDYLIEIVEQIQEGLWSQVLINFVIPQVPLSVSKDQKVVAVGIVRMLVQSEVMLKPEFSSTWTQALAGLYRLLVNPQHLTKKSVEGEDPDAGLTAIDHEEQNAGYQASYSRLAASESVAVDPVGYVNDPRELLENELGRLSERGAFGGNLGSMVNEARVLASQPLSK</sequence>
<proteinExistence type="predicted"/>
<reference evidence="1" key="2">
    <citation type="journal article" date="2020" name="Nat. Commun.">
        <title>Large-scale genome sequencing of mycorrhizal fungi provides insights into the early evolution of symbiotic traits.</title>
        <authorList>
            <person name="Miyauchi S."/>
            <person name="Kiss E."/>
            <person name="Kuo A."/>
            <person name="Drula E."/>
            <person name="Kohler A."/>
            <person name="Sanchez-Garcia M."/>
            <person name="Morin E."/>
            <person name="Andreopoulos B."/>
            <person name="Barry K.W."/>
            <person name="Bonito G."/>
            <person name="Buee M."/>
            <person name="Carver A."/>
            <person name="Chen C."/>
            <person name="Cichocki N."/>
            <person name="Clum A."/>
            <person name="Culley D."/>
            <person name="Crous P.W."/>
            <person name="Fauchery L."/>
            <person name="Girlanda M."/>
            <person name="Hayes R.D."/>
            <person name="Keri Z."/>
            <person name="LaButti K."/>
            <person name="Lipzen A."/>
            <person name="Lombard V."/>
            <person name="Magnuson J."/>
            <person name="Maillard F."/>
            <person name="Murat C."/>
            <person name="Nolan M."/>
            <person name="Ohm R.A."/>
            <person name="Pangilinan J."/>
            <person name="Pereira M.F."/>
            <person name="Perotto S."/>
            <person name="Peter M."/>
            <person name="Pfister S."/>
            <person name="Riley R."/>
            <person name="Sitrit Y."/>
            <person name="Stielow J.B."/>
            <person name="Szollosi G."/>
            <person name="Zifcakova L."/>
            <person name="Stursova M."/>
            <person name="Spatafora J.W."/>
            <person name="Tedersoo L."/>
            <person name="Vaario L.M."/>
            <person name="Yamada A."/>
            <person name="Yan M."/>
            <person name="Wang P."/>
            <person name="Xu J."/>
            <person name="Bruns T."/>
            <person name="Baldrian P."/>
            <person name="Vilgalys R."/>
            <person name="Dunand C."/>
            <person name="Henrissat B."/>
            <person name="Grigoriev I.V."/>
            <person name="Hibbett D."/>
            <person name="Nagy L.G."/>
            <person name="Martin F.M."/>
        </authorList>
    </citation>
    <scope>NUCLEOTIDE SEQUENCE</scope>
    <source>
        <strain evidence="1">P2</strain>
    </source>
</reference>
<organism evidence="1 2">
    <name type="scientific">Thelephora ganbajun</name>
    <name type="common">Ganba fungus</name>
    <dbReference type="NCBI Taxonomy" id="370292"/>
    <lineage>
        <taxon>Eukaryota</taxon>
        <taxon>Fungi</taxon>
        <taxon>Dikarya</taxon>
        <taxon>Basidiomycota</taxon>
        <taxon>Agaricomycotina</taxon>
        <taxon>Agaricomycetes</taxon>
        <taxon>Thelephorales</taxon>
        <taxon>Thelephoraceae</taxon>
        <taxon>Thelephora</taxon>
    </lineage>
</organism>
<keyword evidence="2" id="KW-1185">Reference proteome</keyword>
<name>A0ACB6ZKM0_THEGA</name>
<reference evidence="1" key="1">
    <citation type="submission" date="2019-10" db="EMBL/GenBank/DDBJ databases">
        <authorList>
            <consortium name="DOE Joint Genome Institute"/>
            <person name="Kuo A."/>
            <person name="Miyauchi S."/>
            <person name="Kiss E."/>
            <person name="Drula E."/>
            <person name="Kohler A."/>
            <person name="Sanchez-Garcia M."/>
            <person name="Andreopoulos B."/>
            <person name="Barry K.W."/>
            <person name="Bonito G."/>
            <person name="Buee M."/>
            <person name="Carver A."/>
            <person name="Chen C."/>
            <person name="Cichocki N."/>
            <person name="Clum A."/>
            <person name="Culley D."/>
            <person name="Crous P.W."/>
            <person name="Fauchery L."/>
            <person name="Girlanda M."/>
            <person name="Hayes R."/>
            <person name="Keri Z."/>
            <person name="Labutti K."/>
            <person name="Lipzen A."/>
            <person name="Lombard V."/>
            <person name="Magnuson J."/>
            <person name="Maillard F."/>
            <person name="Morin E."/>
            <person name="Murat C."/>
            <person name="Nolan M."/>
            <person name="Ohm R."/>
            <person name="Pangilinan J."/>
            <person name="Pereira M."/>
            <person name="Perotto S."/>
            <person name="Peter M."/>
            <person name="Riley R."/>
            <person name="Sitrit Y."/>
            <person name="Stielow B."/>
            <person name="Szollosi G."/>
            <person name="Zifcakova L."/>
            <person name="Stursova M."/>
            <person name="Spatafora J.W."/>
            <person name="Tedersoo L."/>
            <person name="Vaario L.-M."/>
            <person name="Yamada A."/>
            <person name="Yan M."/>
            <person name="Wang P."/>
            <person name="Xu J."/>
            <person name="Bruns T."/>
            <person name="Baldrian P."/>
            <person name="Vilgalys R."/>
            <person name="Henrissat B."/>
            <person name="Grigoriev I.V."/>
            <person name="Hibbett D."/>
            <person name="Nagy L.G."/>
            <person name="Martin F.M."/>
        </authorList>
    </citation>
    <scope>NUCLEOTIDE SEQUENCE</scope>
    <source>
        <strain evidence="1">P2</strain>
    </source>
</reference>
<protein>
    <submittedName>
        <fullName evidence="1">Cse1-domain-containing protein</fullName>
    </submittedName>
</protein>
<evidence type="ECO:0000313" key="2">
    <source>
        <dbReference type="Proteomes" id="UP000886501"/>
    </source>
</evidence>
<dbReference type="EMBL" id="MU117987">
    <property type="protein sequence ID" value="KAF9650226.1"/>
    <property type="molecule type" value="Genomic_DNA"/>
</dbReference>
<evidence type="ECO:0000313" key="1">
    <source>
        <dbReference type="EMBL" id="KAF9650226.1"/>
    </source>
</evidence>
<accession>A0ACB6ZKM0</accession>
<gene>
    <name evidence="1" type="ORF">BDM02DRAFT_1492047</name>
</gene>
<comment type="caution">
    <text evidence="1">The sequence shown here is derived from an EMBL/GenBank/DDBJ whole genome shotgun (WGS) entry which is preliminary data.</text>
</comment>